<name>A0A915J280_ROMCU</name>
<organism evidence="1 2">
    <name type="scientific">Romanomermis culicivorax</name>
    <name type="common">Nematode worm</name>
    <dbReference type="NCBI Taxonomy" id="13658"/>
    <lineage>
        <taxon>Eukaryota</taxon>
        <taxon>Metazoa</taxon>
        <taxon>Ecdysozoa</taxon>
        <taxon>Nematoda</taxon>
        <taxon>Enoplea</taxon>
        <taxon>Dorylaimia</taxon>
        <taxon>Mermithida</taxon>
        <taxon>Mermithoidea</taxon>
        <taxon>Mermithidae</taxon>
        <taxon>Romanomermis</taxon>
    </lineage>
</organism>
<evidence type="ECO:0000313" key="2">
    <source>
        <dbReference type="WBParaSite" id="nRc.2.0.1.t20219-RA"/>
    </source>
</evidence>
<protein>
    <submittedName>
        <fullName evidence="2">Uncharacterized protein</fullName>
    </submittedName>
</protein>
<proteinExistence type="predicted"/>
<dbReference type="AlphaFoldDB" id="A0A915J280"/>
<keyword evidence="1" id="KW-1185">Reference proteome</keyword>
<evidence type="ECO:0000313" key="1">
    <source>
        <dbReference type="Proteomes" id="UP000887565"/>
    </source>
</evidence>
<dbReference type="WBParaSite" id="nRc.2.0.1.t20219-RA">
    <property type="protein sequence ID" value="nRc.2.0.1.t20219-RA"/>
    <property type="gene ID" value="nRc.2.0.1.g20219"/>
</dbReference>
<accession>A0A915J280</accession>
<dbReference type="Proteomes" id="UP000887565">
    <property type="component" value="Unplaced"/>
</dbReference>
<reference evidence="2" key="1">
    <citation type="submission" date="2022-11" db="UniProtKB">
        <authorList>
            <consortium name="WormBaseParasite"/>
        </authorList>
    </citation>
    <scope>IDENTIFICATION</scope>
</reference>
<sequence>MECSKNTLARPFRQIFGPQTSSWLCHGADLHGPQECPSRLELGPARNRAERKKPGPVQIVKPVFLNVCHNDG</sequence>